<dbReference type="GO" id="GO:0003677">
    <property type="term" value="F:DNA binding"/>
    <property type="evidence" value="ECO:0007669"/>
    <property type="project" value="InterPro"/>
</dbReference>
<dbReference type="eggNOG" id="arCOG00815">
    <property type="taxonomic scope" value="Archaea"/>
</dbReference>
<name>Q0W2F1_METAR</name>
<dbReference type="AlphaFoldDB" id="Q0W2F1"/>
<evidence type="ECO:0000313" key="2">
    <source>
        <dbReference type="EMBL" id="CAJ37442.1"/>
    </source>
</evidence>
<dbReference type="Proteomes" id="UP000000663">
    <property type="component" value="Chromosome"/>
</dbReference>
<evidence type="ECO:0000313" key="3">
    <source>
        <dbReference type="Proteomes" id="UP000000663"/>
    </source>
</evidence>
<dbReference type="STRING" id="351160.RCIX2347"/>
<dbReference type="SMART" id="SM00966">
    <property type="entry name" value="SpoVT_AbrB"/>
    <property type="match status" value="1"/>
</dbReference>
<dbReference type="InterPro" id="IPR037914">
    <property type="entry name" value="SpoVT-AbrB_sf"/>
</dbReference>
<proteinExistence type="predicted"/>
<dbReference type="KEGG" id="rci:RCIX2347"/>
<dbReference type="Pfam" id="PF04014">
    <property type="entry name" value="MazE_antitoxin"/>
    <property type="match status" value="1"/>
</dbReference>
<evidence type="ECO:0000259" key="1">
    <source>
        <dbReference type="PROSITE" id="PS51740"/>
    </source>
</evidence>
<accession>Q0W2F1</accession>
<dbReference type="GeneID" id="5143911"/>
<dbReference type="InterPro" id="IPR007159">
    <property type="entry name" value="SpoVT-AbrB_dom"/>
</dbReference>
<protein>
    <recommendedName>
        <fullName evidence="1">SpoVT-AbrB domain-containing protein</fullName>
    </recommendedName>
</protein>
<feature type="domain" description="SpoVT-AbrB" evidence="1">
    <location>
        <begin position="3"/>
        <end position="48"/>
    </location>
</feature>
<sequence>MESVSSKVSSQNQITLPGDVRKKLGVKPGDKVVFIEEDDRIVIKSLKDLVYEMVEGFKDLDKTDKEFRKGFDRMFREG</sequence>
<reference evidence="2 3" key="1">
    <citation type="journal article" date="2006" name="Science">
        <title>Genome of rice cluster I archaea -- the key methane producers in the rice rhizosphere.</title>
        <authorList>
            <person name="Erkel C."/>
            <person name="Kube M."/>
            <person name="Reinhardt R."/>
            <person name="Liesack W."/>
        </authorList>
    </citation>
    <scope>NUCLEOTIDE SEQUENCE [LARGE SCALE GENOMIC DNA]</scope>
    <source>
        <strain evidence="3">DSM 22066 / NBRC 105507 / MRE50</strain>
    </source>
</reference>
<dbReference type="OrthoDB" id="30861at2157"/>
<dbReference type="PROSITE" id="PS51740">
    <property type="entry name" value="SPOVT_ABRB"/>
    <property type="match status" value="1"/>
</dbReference>
<gene>
    <name evidence="2" type="ORF">RCIX2347</name>
</gene>
<dbReference type="SUPFAM" id="SSF89447">
    <property type="entry name" value="AbrB/MazE/MraZ-like"/>
    <property type="match status" value="1"/>
</dbReference>
<dbReference type="EMBL" id="AM114193">
    <property type="protein sequence ID" value="CAJ37442.1"/>
    <property type="molecule type" value="Genomic_DNA"/>
</dbReference>
<dbReference type="RefSeq" id="WP_012035139.1">
    <property type="nucleotide sequence ID" value="NC_009464.1"/>
</dbReference>
<organism evidence="2 3">
    <name type="scientific">Methanocella arvoryzae (strain DSM 22066 / NBRC 105507 / MRE50)</name>
    <dbReference type="NCBI Taxonomy" id="351160"/>
    <lineage>
        <taxon>Archaea</taxon>
        <taxon>Methanobacteriati</taxon>
        <taxon>Methanobacteriota</taxon>
        <taxon>Stenosarchaea group</taxon>
        <taxon>Methanomicrobia</taxon>
        <taxon>Methanocellales</taxon>
        <taxon>Methanocellaceae</taxon>
        <taxon>Methanocella</taxon>
    </lineage>
</organism>
<dbReference type="Gene3D" id="2.10.260.10">
    <property type="match status" value="1"/>
</dbReference>
<dbReference type="NCBIfam" id="TIGR01439">
    <property type="entry name" value="lp_hng_hel_AbrB"/>
    <property type="match status" value="1"/>
</dbReference>
<keyword evidence="3" id="KW-1185">Reference proteome</keyword>